<accession>A0ABR4KVE0</accession>
<proteinExistence type="predicted"/>
<keyword evidence="3" id="KW-1185">Reference proteome</keyword>
<dbReference type="GeneID" id="98152781"/>
<feature type="compositionally biased region" description="Low complexity" evidence="1">
    <location>
        <begin position="63"/>
        <end position="74"/>
    </location>
</feature>
<dbReference type="Proteomes" id="UP001610444">
    <property type="component" value="Unassembled WGS sequence"/>
</dbReference>
<gene>
    <name evidence="2" type="ORF">BJX68DRAFT_204063</name>
</gene>
<feature type="compositionally biased region" description="Polar residues" evidence="1">
    <location>
        <begin position="52"/>
        <end position="62"/>
    </location>
</feature>
<evidence type="ECO:0000313" key="2">
    <source>
        <dbReference type="EMBL" id="KAL2856234.1"/>
    </source>
</evidence>
<dbReference type="EMBL" id="JBFXLR010000008">
    <property type="protein sequence ID" value="KAL2856234.1"/>
    <property type="molecule type" value="Genomic_DNA"/>
</dbReference>
<name>A0ABR4KVE0_9EURO</name>
<sequence length="134" mass="14743">MASVVAFISCCVPSSVRTLRKPIDSGKTEDMSVSPLRWLARPIGKLPRVQVPTLSGTTLQTGSNSASASRTTSNQNGDKLLPASKPGNQKQRPRCDEPAIPWGIDEIDVCCRKYTQIIKDETHIEFLSFRSRNV</sequence>
<reference evidence="2 3" key="1">
    <citation type="submission" date="2024-07" db="EMBL/GenBank/DDBJ databases">
        <title>Section-level genome sequencing and comparative genomics of Aspergillus sections Usti and Cavernicolus.</title>
        <authorList>
            <consortium name="Lawrence Berkeley National Laboratory"/>
            <person name="Nybo J.L."/>
            <person name="Vesth T.C."/>
            <person name="Theobald S."/>
            <person name="Frisvad J.C."/>
            <person name="Larsen T.O."/>
            <person name="Kjaerboelling I."/>
            <person name="Rothschild-Mancinelli K."/>
            <person name="Lyhne E.K."/>
            <person name="Kogle M.E."/>
            <person name="Barry K."/>
            <person name="Clum A."/>
            <person name="Na H."/>
            <person name="Ledsgaard L."/>
            <person name="Lin J."/>
            <person name="Lipzen A."/>
            <person name="Kuo A."/>
            <person name="Riley R."/>
            <person name="Mondo S."/>
            <person name="LaButti K."/>
            <person name="Haridas S."/>
            <person name="Pangalinan J."/>
            <person name="Salamov A.A."/>
            <person name="Simmons B.A."/>
            <person name="Magnuson J.K."/>
            <person name="Chen J."/>
            <person name="Drula E."/>
            <person name="Henrissat B."/>
            <person name="Wiebenga A."/>
            <person name="Lubbers R.J."/>
            <person name="Gomes A.C."/>
            <person name="Macurrencykelacurrency M.R."/>
            <person name="Stajich J."/>
            <person name="Grigoriev I.V."/>
            <person name="Mortensen U.H."/>
            <person name="De vries R.P."/>
            <person name="Baker S.E."/>
            <person name="Andersen M.R."/>
        </authorList>
    </citation>
    <scope>NUCLEOTIDE SEQUENCE [LARGE SCALE GENOMIC DNA]</scope>
    <source>
        <strain evidence="2 3">CBS 756.74</strain>
    </source>
</reference>
<comment type="caution">
    <text evidence="2">The sequence shown here is derived from an EMBL/GenBank/DDBJ whole genome shotgun (WGS) entry which is preliminary data.</text>
</comment>
<dbReference type="RefSeq" id="XP_070902392.1">
    <property type="nucleotide sequence ID" value="XM_071037617.1"/>
</dbReference>
<organism evidence="2 3">
    <name type="scientific">Aspergillus pseudodeflectus</name>
    <dbReference type="NCBI Taxonomy" id="176178"/>
    <lineage>
        <taxon>Eukaryota</taxon>
        <taxon>Fungi</taxon>
        <taxon>Dikarya</taxon>
        <taxon>Ascomycota</taxon>
        <taxon>Pezizomycotina</taxon>
        <taxon>Eurotiomycetes</taxon>
        <taxon>Eurotiomycetidae</taxon>
        <taxon>Eurotiales</taxon>
        <taxon>Aspergillaceae</taxon>
        <taxon>Aspergillus</taxon>
        <taxon>Aspergillus subgen. Nidulantes</taxon>
    </lineage>
</organism>
<evidence type="ECO:0000313" key="3">
    <source>
        <dbReference type="Proteomes" id="UP001610444"/>
    </source>
</evidence>
<evidence type="ECO:0000256" key="1">
    <source>
        <dbReference type="SAM" id="MobiDB-lite"/>
    </source>
</evidence>
<protein>
    <submittedName>
        <fullName evidence="2">Uncharacterized protein</fullName>
    </submittedName>
</protein>
<feature type="region of interest" description="Disordered" evidence="1">
    <location>
        <begin position="50"/>
        <end position="100"/>
    </location>
</feature>